<dbReference type="Gene3D" id="3.10.20.600">
    <property type="match status" value="1"/>
</dbReference>
<accession>A0A382UHP0</accession>
<dbReference type="InterPro" id="IPR050837">
    <property type="entry name" value="ComplexI_51kDa_subunit"/>
</dbReference>
<dbReference type="PANTHER" id="PTHR11780">
    <property type="entry name" value="NADH-UBIQUINONE OXIDOREDUCTASE FLAVOPROTEIN 1 NDUFV1"/>
    <property type="match status" value="1"/>
</dbReference>
<name>A0A382UHP0_9ZZZZ</name>
<dbReference type="GO" id="GO:0006120">
    <property type="term" value="P:mitochondrial electron transport, NADH to ubiquinone"/>
    <property type="evidence" value="ECO:0007669"/>
    <property type="project" value="TreeGrafter"/>
</dbReference>
<dbReference type="SUPFAM" id="SSF140490">
    <property type="entry name" value="Nqo1C-terminal domain-like"/>
    <property type="match status" value="1"/>
</dbReference>
<proteinExistence type="predicted"/>
<dbReference type="SUPFAM" id="SSF142984">
    <property type="entry name" value="Nqo1 middle domain-like"/>
    <property type="match status" value="1"/>
</dbReference>
<dbReference type="InterPro" id="IPR054765">
    <property type="entry name" value="SLBB_dom"/>
</dbReference>
<evidence type="ECO:0000256" key="4">
    <source>
        <dbReference type="ARBA" id="ARBA00022643"/>
    </source>
</evidence>
<dbReference type="GO" id="GO:0010181">
    <property type="term" value="F:FMN binding"/>
    <property type="evidence" value="ECO:0007669"/>
    <property type="project" value="InterPro"/>
</dbReference>
<evidence type="ECO:0000256" key="3">
    <source>
        <dbReference type="ARBA" id="ARBA00022630"/>
    </source>
</evidence>
<keyword evidence="4" id="KW-0288">FMN</keyword>
<feature type="domain" description="NADH-ubiquinone oxidoreductase 51kDa subunit iron-sulphur binding" evidence="5">
    <location>
        <begin position="79"/>
        <end position="124"/>
    </location>
</feature>
<dbReference type="PANTHER" id="PTHR11780:SF10">
    <property type="entry name" value="NADH DEHYDROGENASE [UBIQUINONE] FLAVOPROTEIN 1, MITOCHONDRIAL"/>
    <property type="match status" value="1"/>
</dbReference>
<dbReference type="EMBL" id="UINC01144349">
    <property type="protein sequence ID" value="SVD33803.1"/>
    <property type="molecule type" value="Genomic_DNA"/>
</dbReference>
<evidence type="ECO:0000256" key="2">
    <source>
        <dbReference type="ARBA" id="ARBA00001966"/>
    </source>
</evidence>
<dbReference type="Gene3D" id="1.20.1440.230">
    <property type="entry name" value="NADH-ubiquinone oxidoreductase 51kDa subunit, iron-sulphur binding domain"/>
    <property type="match status" value="1"/>
</dbReference>
<gene>
    <name evidence="6" type="ORF">METZ01_LOCUS386657</name>
</gene>
<keyword evidence="3" id="KW-0285">Flavoprotein</keyword>
<sequence length="191" mass="21285">CNVEEEMGISLKELIETHAGGVIGGWENLKAIIPGGSSMPLLPKNICETITMDFDSLIKEKSGMGTAGVVVINKDQDIIKCIARIARFYKHESCGQCTPCREGTGWMWRMLERMSKGEASKNEVSMLMDVTKQIEGHTICAFGEGAAWPVQGLLRNFKKEIEKRNNFSPLINQNKNIPYLVDQHLLDKDNA</sequence>
<comment type="cofactor">
    <cofactor evidence="1">
        <name>FMN</name>
        <dbReference type="ChEBI" id="CHEBI:58210"/>
    </cofactor>
</comment>
<comment type="cofactor">
    <cofactor evidence="2">
        <name>[4Fe-4S] cluster</name>
        <dbReference type="ChEBI" id="CHEBI:49883"/>
    </cofactor>
</comment>
<dbReference type="InterPro" id="IPR037207">
    <property type="entry name" value="Nuop51_4Fe4S-bd_sf"/>
</dbReference>
<dbReference type="GO" id="GO:0005739">
    <property type="term" value="C:mitochondrion"/>
    <property type="evidence" value="ECO:0007669"/>
    <property type="project" value="GOC"/>
</dbReference>
<dbReference type="Pfam" id="PF10589">
    <property type="entry name" value="NADH_4Fe-4S"/>
    <property type="match status" value="1"/>
</dbReference>
<dbReference type="InterPro" id="IPR019575">
    <property type="entry name" value="Nuop51_4Fe4S-bd"/>
</dbReference>
<dbReference type="GO" id="GO:0051539">
    <property type="term" value="F:4 iron, 4 sulfur cluster binding"/>
    <property type="evidence" value="ECO:0007669"/>
    <property type="project" value="InterPro"/>
</dbReference>
<protein>
    <recommendedName>
        <fullName evidence="5">NADH-ubiquinone oxidoreductase 51kDa subunit iron-sulphur binding domain-containing protein</fullName>
    </recommendedName>
</protein>
<dbReference type="PROSITE" id="PS00645">
    <property type="entry name" value="COMPLEX1_51K_2"/>
    <property type="match status" value="1"/>
</dbReference>
<dbReference type="SMART" id="SM00928">
    <property type="entry name" value="NADH_4Fe-4S"/>
    <property type="match status" value="1"/>
</dbReference>
<evidence type="ECO:0000313" key="6">
    <source>
        <dbReference type="EMBL" id="SVD33803.1"/>
    </source>
</evidence>
<feature type="non-terminal residue" evidence="6">
    <location>
        <position position="1"/>
    </location>
</feature>
<dbReference type="GO" id="GO:0008137">
    <property type="term" value="F:NADH dehydrogenase (ubiquinone) activity"/>
    <property type="evidence" value="ECO:0007669"/>
    <property type="project" value="InterPro"/>
</dbReference>
<evidence type="ECO:0000259" key="5">
    <source>
        <dbReference type="SMART" id="SM00928"/>
    </source>
</evidence>
<reference evidence="6" key="1">
    <citation type="submission" date="2018-05" db="EMBL/GenBank/DDBJ databases">
        <authorList>
            <person name="Lanie J.A."/>
            <person name="Ng W.-L."/>
            <person name="Kazmierczak K.M."/>
            <person name="Andrzejewski T.M."/>
            <person name="Davidsen T.M."/>
            <person name="Wayne K.J."/>
            <person name="Tettelin H."/>
            <person name="Glass J.I."/>
            <person name="Rusch D."/>
            <person name="Podicherti R."/>
            <person name="Tsui H.-C.T."/>
            <person name="Winkler M.E."/>
        </authorList>
    </citation>
    <scope>NUCLEOTIDE SEQUENCE</scope>
</reference>
<dbReference type="Pfam" id="PF22461">
    <property type="entry name" value="SLBB_2"/>
    <property type="match status" value="1"/>
</dbReference>
<dbReference type="InterPro" id="IPR001949">
    <property type="entry name" value="NADH-UbQ_OxRdtase_51kDa_CS"/>
</dbReference>
<dbReference type="FunFam" id="1.20.1440.230:FF:000001">
    <property type="entry name" value="Mitochondrial NADH dehydrogenase flavoprotein 1"/>
    <property type="match status" value="1"/>
</dbReference>
<organism evidence="6">
    <name type="scientific">marine metagenome</name>
    <dbReference type="NCBI Taxonomy" id="408172"/>
    <lineage>
        <taxon>unclassified sequences</taxon>
        <taxon>metagenomes</taxon>
        <taxon>ecological metagenomes</taxon>
    </lineage>
</organism>
<dbReference type="AlphaFoldDB" id="A0A382UHP0"/>
<evidence type="ECO:0000256" key="1">
    <source>
        <dbReference type="ARBA" id="ARBA00001917"/>
    </source>
</evidence>